<feature type="domain" description="Ig-like" evidence="2">
    <location>
        <begin position="127"/>
        <end position="208"/>
    </location>
</feature>
<dbReference type="InterPro" id="IPR007110">
    <property type="entry name" value="Ig-like_dom"/>
</dbReference>
<gene>
    <name evidence="3" type="ORF">DNTS_033807</name>
</gene>
<dbReference type="InterPro" id="IPR050964">
    <property type="entry name" value="Striated_Muscle_Regulatory"/>
</dbReference>
<keyword evidence="4" id="KW-1185">Reference proteome</keyword>
<dbReference type="InterPro" id="IPR013783">
    <property type="entry name" value="Ig-like_fold"/>
</dbReference>
<reference evidence="3 4" key="1">
    <citation type="journal article" date="2019" name="Sci. Data">
        <title>Hybrid genome assembly and annotation of Danionella translucida.</title>
        <authorList>
            <person name="Kadobianskyi M."/>
            <person name="Schulze L."/>
            <person name="Schuelke M."/>
            <person name="Judkewitz B."/>
        </authorList>
    </citation>
    <scope>NUCLEOTIDE SEQUENCE [LARGE SCALE GENOMIC DNA]</scope>
    <source>
        <strain evidence="3 4">Bolton</strain>
    </source>
</reference>
<protein>
    <recommendedName>
        <fullName evidence="2">Ig-like domain-containing protein</fullName>
    </recommendedName>
</protein>
<dbReference type="EMBL" id="SRMA01027402">
    <property type="protein sequence ID" value="TRY53927.1"/>
    <property type="molecule type" value="Genomic_DNA"/>
</dbReference>
<evidence type="ECO:0000256" key="1">
    <source>
        <dbReference type="ARBA" id="ARBA00022737"/>
    </source>
</evidence>
<keyword evidence="1" id="KW-0677">Repeat</keyword>
<dbReference type="Gene3D" id="2.60.40.10">
    <property type="entry name" value="Immunoglobulins"/>
    <property type="match status" value="1"/>
</dbReference>
<organism evidence="3 4">
    <name type="scientific">Danionella cerebrum</name>
    <dbReference type="NCBI Taxonomy" id="2873325"/>
    <lineage>
        <taxon>Eukaryota</taxon>
        <taxon>Metazoa</taxon>
        <taxon>Chordata</taxon>
        <taxon>Craniata</taxon>
        <taxon>Vertebrata</taxon>
        <taxon>Euteleostomi</taxon>
        <taxon>Actinopterygii</taxon>
        <taxon>Neopterygii</taxon>
        <taxon>Teleostei</taxon>
        <taxon>Ostariophysi</taxon>
        <taxon>Cypriniformes</taxon>
        <taxon>Danionidae</taxon>
        <taxon>Danioninae</taxon>
        <taxon>Danionella</taxon>
    </lineage>
</organism>
<dbReference type="Pfam" id="PF13927">
    <property type="entry name" value="Ig_3"/>
    <property type="match status" value="1"/>
</dbReference>
<dbReference type="PANTHER" id="PTHR13817">
    <property type="entry name" value="TITIN"/>
    <property type="match status" value="1"/>
</dbReference>
<name>A0A553ML72_9TELE</name>
<evidence type="ECO:0000313" key="4">
    <source>
        <dbReference type="Proteomes" id="UP000316079"/>
    </source>
</evidence>
<dbReference type="OrthoDB" id="8964007at2759"/>
<proteinExistence type="predicted"/>
<accession>A0A553ML72</accession>
<evidence type="ECO:0000259" key="2">
    <source>
        <dbReference type="PROSITE" id="PS50835"/>
    </source>
</evidence>
<reference evidence="3" key="2">
    <citation type="submission" date="2019-04" db="EMBL/GenBank/DDBJ databases">
        <authorList>
            <person name="Kadobianskyi M."/>
            <person name="Schulze L."/>
            <person name="Schuelke M."/>
            <person name="Judkewitz B."/>
        </authorList>
    </citation>
    <scope>NUCLEOTIDE SEQUENCE</scope>
    <source>
        <strain evidence="3">Bolton</strain>
        <tissue evidence="3">Whole-body</tissue>
    </source>
</reference>
<comment type="caution">
    <text evidence="3">The sequence shown here is derived from an EMBL/GenBank/DDBJ whole genome shotgun (WGS) entry which is preliminary data.</text>
</comment>
<dbReference type="Proteomes" id="UP000316079">
    <property type="component" value="Unassembled WGS sequence"/>
</dbReference>
<dbReference type="PROSITE" id="PS50835">
    <property type="entry name" value="IG_LIKE"/>
    <property type="match status" value="1"/>
</dbReference>
<dbReference type="SUPFAM" id="SSF48726">
    <property type="entry name" value="Immunoglobulin"/>
    <property type="match status" value="1"/>
</dbReference>
<dbReference type="AlphaFoldDB" id="A0A553ML72"/>
<sequence>MKNDAFALRKKVIGRMVWEFSLPLYHYGESLSIVREENPYLATQRRYVLSQVLNRHRSDWSQWGLRSLSLASPVCCRMLLDERHPAGVGGESRALLLLLPLFLSLRQTEAHIQIPADYTYNQLKQAPVFRTQPVSHTAFYVEDLNLSCEASGDPPPSFRWLKDGSQFGDELFGSGTLTPDPMDLTKDLRFYQGIYRCYAGNELGTAVSNLVHIITEREFFFRHWLPAACPKWFLEGLVPERLVPA</sequence>
<evidence type="ECO:0000313" key="3">
    <source>
        <dbReference type="EMBL" id="TRY53926.1"/>
    </source>
</evidence>
<dbReference type="InterPro" id="IPR036179">
    <property type="entry name" value="Ig-like_dom_sf"/>
</dbReference>
<dbReference type="EMBL" id="SRMA01027402">
    <property type="protein sequence ID" value="TRY53928.1"/>
    <property type="molecule type" value="Genomic_DNA"/>
</dbReference>
<dbReference type="PANTHER" id="PTHR13817:SF73">
    <property type="entry name" value="FIBRONECTIN TYPE-III DOMAIN-CONTAINING PROTEIN"/>
    <property type="match status" value="1"/>
</dbReference>
<dbReference type="STRING" id="623744.A0A553ML72"/>
<dbReference type="EMBL" id="SRMA01027402">
    <property type="protein sequence ID" value="TRY53926.1"/>
    <property type="molecule type" value="Genomic_DNA"/>
</dbReference>